<gene>
    <name evidence="4" type="ORF">GCM10023322_70990</name>
</gene>
<dbReference type="InterPro" id="IPR036628">
    <property type="entry name" value="Clp_N_dom_sf"/>
</dbReference>
<dbReference type="SUPFAM" id="SSF81923">
    <property type="entry name" value="Double Clp-N motif"/>
    <property type="match status" value="2"/>
</dbReference>
<evidence type="ECO:0000256" key="1">
    <source>
        <dbReference type="PROSITE-ProRule" id="PRU01251"/>
    </source>
</evidence>
<dbReference type="PROSITE" id="PS51903">
    <property type="entry name" value="CLP_R"/>
    <property type="match status" value="1"/>
</dbReference>
<evidence type="ECO:0000259" key="3">
    <source>
        <dbReference type="PROSITE" id="PS51903"/>
    </source>
</evidence>
<protein>
    <recommendedName>
        <fullName evidence="3">Clp R domain-containing protein</fullName>
    </recommendedName>
</protein>
<reference evidence="5" key="1">
    <citation type="journal article" date="2019" name="Int. J. Syst. Evol. Microbiol.">
        <title>The Global Catalogue of Microorganisms (GCM) 10K type strain sequencing project: providing services to taxonomists for standard genome sequencing and annotation.</title>
        <authorList>
            <consortium name="The Broad Institute Genomics Platform"/>
            <consortium name="The Broad Institute Genome Sequencing Center for Infectious Disease"/>
            <person name="Wu L."/>
            <person name="Ma J."/>
        </authorList>
    </citation>
    <scope>NUCLEOTIDE SEQUENCE [LARGE SCALE GENOMIC DNA]</scope>
    <source>
        <strain evidence="5">JCM 18304</strain>
    </source>
</reference>
<dbReference type="Pfam" id="PF02861">
    <property type="entry name" value="Clp_N"/>
    <property type="match status" value="2"/>
</dbReference>
<dbReference type="Proteomes" id="UP001501570">
    <property type="component" value="Unassembled WGS sequence"/>
</dbReference>
<dbReference type="RefSeq" id="WP_345637270.1">
    <property type="nucleotide sequence ID" value="NZ_BAABJQ010000032.1"/>
</dbReference>
<feature type="region of interest" description="Disordered" evidence="2">
    <location>
        <begin position="63"/>
        <end position="82"/>
    </location>
</feature>
<sequence length="414" mass="45780">MSEQPSMTFFGPLGRAYRRACRSGIAEIGTDLVLCYTALHVRCVEGTLPYSWEKVWRPVRKGQAGLTDPDPPVRKRPGTPDGGAALRVDGVLREAAVNELRSMLARRYRRKDPLPLPAFSPAVRYAVYEAMEEAARAGVQHARAEHLLVGLLALPDSAACRLLSQWRIAEPDSLDRIVRADRAFSSEDEPQPNRAVTQLAFWQVLPASEQRRWPWRALMWLVWRDIRRRYHRHGACYGHPILNLIQTDAARQALYTGHAFVTAAHVLLSLIDLHEHLESADMALPDDAARWSQAGAILAAHGVRGDAATKAATRLASAPNDKEELLAGLPTRGWRPPRNELGAPTQGRTALAALRDASLSAHRLGHPYAGTTHLLGALLAQPDGPAVRLLRQLGVDPDDVRLKVTRHLNNRGYS</sequence>
<dbReference type="Gene3D" id="1.10.1780.10">
    <property type="entry name" value="Clp, N-terminal domain"/>
    <property type="match status" value="2"/>
</dbReference>
<keyword evidence="1" id="KW-0677">Repeat</keyword>
<feature type="domain" description="Clp R" evidence="3">
    <location>
        <begin position="343"/>
        <end position="414"/>
    </location>
</feature>
<accession>A0ABP9SLN1</accession>
<evidence type="ECO:0000313" key="5">
    <source>
        <dbReference type="Proteomes" id="UP001501570"/>
    </source>
</evidence>
<proteinExistence type="predicted"/>
<comment type="caution">
    <text evidence="4">The sequence shown here is derived from an EMBL/GenBank/DDBJ whole genome shotgun (WGS) entry which is preliminary data.</text>
</comment>
<organism evidence="4 5">
    <name type="scientific">Rugosimonospora acidiphila</name>
    <dbReference type="NCBI Taxonomy" id="556531"/>
    <lineage>
        <taxon>Bacteria</taxon>
        <taxon>Bacillati</taxon>
        <taxon>Actinomycetota</taxon>
        <taxon>Actinomycetes</taxon>
        <taxon>Micromonosporales</taxon>
        <taxon>Micromonosporaceae</taxon>
        <taxon>Rugosimonospora</taxon>
    </lineage>
</organism>
<evidence type="ECO:0000256" key="2">
    <source>
        <dbReference type="SAM" id="MobiDB-lite"/>
    </source>
</evidence>
<dbReference type="InterPro" id="IPR004176">
    <property type="entry name" value="Clp_R_N"/>
</dbReference>
<evidence type="ECO:0000313" key="4">
    <source>
        <dbReference type="EMBL" id="GAA5198185.1"/>
    </source>
</evidence>
<dbReference type="EMBL" id="BAABJQ010000032">
    <property type="protein sequence ID" value="GAA5198185.1"/>
    <property type="molecule type" value="Genomic_DNA"/>
</dbReference>
<name>A0ABP9SLN1_9ACTN</name>
<keyword evidence="5" id="KW-1185">Reference proteome</keyword>